<gene>
    <name evidence="2" type="ORF">L228DRAFT_259467</name>
</gene>
<proteinExistence type="predicted"/>
<dbReference type="Proteomes" id="UP000076632">
    <property type="component" value="Unassembled WGS sequence"/>
</dbReference>
<evidence type="ECO:0000313" key="3">
    <source>
        <dbReference type="Proteomes" id="UP000076632"/>
    </source>
</evidence>
<protein>
    <submittedName>
        <fullName evidence="2">Uncharacterized protein</fullName>
    </submittedName>
</protein>
<dbReference type="GeneID" id="28899302"/>
<dbReference type="AlphaFoldDB" id="A0A161TE66"/>
<organism evidence="2 3">
    <name type="scientific">Xylona heveae (strain CBS 132557 / TC161)</name>
    <dbReference type="NCBI Taxonomy" id="1328760"/>
    <lineage>
        <taxon>Eukaryota</taxon>
        <taxon>Fungi</taxon>
        <taxon>Dikarya</taxon>
        <taxon>Ascomycota</taxon>
        <taxon>Pezizomycotina</taxon>
        <taxon>Xylonomycetes</taxon>
        <taxon>Xylonales</taxon>
        <taxon>Xylonaceae</taxon>
        <taxon>Xylona</taxon>
    </lineage>
</organism>
<reference evidence="2 3" key="1">
    <citation type="journal article" date="2016" name="Fungal Biol.">
        <title>The genome of Xylona heveae provides a window into fungal endophytism.</title>
        <authorList>
            <person name="Gazis R."/>
            <person name="Kuo A."/>
            <person name="Riley R."/>
            <person name="LaButti K."/>
            <person name="Lipzen A."/>
            <person name="Lin J."/>
            <person name="Amirebrahimi M."/>
            <person name="Hesse C.N."/>
            <person name="Spatafora J.W."/>
            <person name="Henrissat B."/>
            <person name="Hainaut M."/>
            <person name="Grigoriev I.V."/>
            <person name="Hibbett D.S."/>
        </authorList>
    </citation>
    <scope>NUCLEOTIDE SEQUENCE [LARGE SCALE GENOMIC DNA]</scope>
    <source>
        <strain evidence="2 3">TC161</strain>
    </source>
</reference>
<evidence type="ECO:0000313" key="2">
    <source>
        <dbReference type="EMBL" id="KZF24217.1"/>
    </source>
</evidence>
<name>A0A161TE66_XYLHT</name>
<feature type="region of interest" description="Disordered" evidence="1">
    <location>
        <begin position="94"/>
        <end position="151"/>
    </location>
</feature>
<feature type="compositionally biased region" description="Polar residues" evidence="1">
    <location>
        <begin position="121"/>
        <end position="151"/>
    </location>
</feature>
<sequence length="151" mass="17217">MFASSPVLAAPQCQVLYKVLYYARSELYYRSTTAQPAFSAGVLRALRTLYSVGGALYARDVHGIQPASRSHRTLYSILKLHLTLGAHDVANQVQRQISKGRKKVDSRIRRKERRERERIQNGDQINGQADRQTYRPVTTQSNRQTGRPTEQ</sequence>
<accession>A0A161TE66</accession>
<keyword evidence="3" id="KW-1185">Reference proteome</keyword>
<dbReference type="EMBL" id="KV407456">
    <property type="protein sequence ID" value="KZF24217.1"/>
    <property type="molecule type" value="Genomic_DNA"/>
</dbReference>
<feature type="compositionally biased region" description="Basic residues" evidence="1">
    <location>
        <begin position="98"/>
        <end position="113"/>
    </location>
</feature>
<evidence type="ECO:0000256" key="1">
    <source>
        <dbReference type="SAM" id="MobiDB-lite"/>
    </source>
</evidence>
<dbReference type="RefSeq" id="XP_018189772.1">
    <property type="nucleotide sequence ID" value="XM_018334165.1"/>
</dbReference>
<dbReference type="InParanoid" id="A0A161TE66"/>